<keyword evidence="2" id="KW-1185">Reference proteome</keyword>
<dbReference type="AlphaFoldDB" id="A0A7H0GY72"/>
<dbReference type="EMBL" id="CP060784">
    <property type="protein sequence ID" value="QNP53238.1"/>
    <property type="molecule type" value="Genomic_DNA"/>
</dbReference>
<dbReference type="Proteomes" id="UP000516093">
    <property type="component" value="Chromosome"/>
</dbReference>
<protein>
    <recommendedName>
        <fullName evidence="3">STAS/SEC14 domain-containing protein</fullName>
    </recommendedName>
</protein>
<sequence>MAAERLPDLLETTYRSDLNLFVGRWGYQPPIEVLPHTYKKLTQSALATGCRFWLQDIRRRTLNDPAITRWLFTEYFLDMAAQLGGRLYVAYLTSPTLLEIIINGPGYEVPHASDYQPFAVAFFSNEGDAMEWVSQAQTRDSLA</sequence>
<gene>
    <name evidence="1" type="ORF">H9L05_06300</name>
</gene>
<dbReference type="RefSeq" id="WP_187733458.1">
    <property type="nucleotide sequence ID" value="NZ_BMFN01000001.1"/>
</dbReference>
<name>A0A7H0GY72_9BACT</name>
<dbReference type="KEGG" id="hqi:H9L05_06300"/>
<accession>A0A7H0GY72</accession>
<reference evidence="1 2" key="1">
    <citation type="submission" date="2020-08" db="EMBL/GenBank/DDBJ databases">
        <title>Genome sequence of Hymenobacter qilianensis JCM 19763T.</title>
        <authorList>
            <person name="Hyun D.-W."/>
            <person name="Bae J.-W."/>
        </authorList>
    </citation>
    <scope>NUCLEOTIDE SEQUENCE [LARGE SCALE GENOMIC DNA]</scope>
    <source>
        <strain evidence="1 2">JCM 19763</strain>
    </source>
</reference>
<evidence type="ECO:0008006" key="3">
    <source>
        <dbReference type="Google" id="ProtNLM"/>
    </source>
</evidence>
<evidence type="ECO:0000313" key="1">
    <source>
        <dbReference type="EMBL" id="QNP53238.1"/>
    </source>
</evidence>
<evidence type="ECO:0000313" key="2">
    <source>
        <dbReference type="Proteomes" id="UP000516093"/>
    </source>
</evidence>
<proteinExistence type="predicted"/>
<organism evidence="1 2">
    <name type="scientific">Hymenobacter qilianensis</name>
    <dbReference type="NCBI Taxonomy" id="1385715"/>
    <lineage>
        <taxon>Bacteria</taxon>
        <taxon>Pseudomonadati</taxon>
        <taxon>Bacteroidota</taxon>
        <taxon>Cytophagia</taxon>
        <taxon>Cytophagales</taxon>
        <taxon>Hymenobacteraceae</taxon>
        <taxon>Hymenobacter</taxon>
    </lineage>
</organism>